<reference evidence="2" key="1">
    <citation type="journal article" date="2021" name="Proc. Natl. Acad. Sci. U.S.A.">
        <title>A Catalog of Tens of Thousands of Viruses from Human Metagenomes Reveals Hidden Associations with Chronic Diseases.</title>
        <authorList>
            <person name="Tisza M.J."/>
            <person name="Buck C.B."/>
        </authorList>
    </citation>
    <scope>NUCLEOTIDE SEQUENCE</scope>
    <source>
        <strain evidence="2">Ctz6O13</strain>
    </source>
</reference>
<accession>A0A8S5TKV5</accession>
<feature type="transmembrane region" description="Helical" evidence="1">
    <location>
        <begin position="47"/>
        <end position="67"/>
    </location>
</feature>
<evidence type="ECO:0000256" key="1">
    <source>
        <dbReference type="SAM" id="Phobius"/>
    </source>
</evidence>
<organism evidence="2">
    <name type="scientific">Podoviridae sp. ctz6O13</name>
    <dbReference type="NCBI Taxonomy" id="2827757"/>
    <lineage>
        <taxon>Viruses</taxon>
        <taxon>Duplodnaviria</taxon>
        <taxon>Heunggongvirae</taxon>
        <taxon>Uroviricota</taxon>
        <taxon>Caudoviricetes</taxon>
    </lineage>
</organism>
<name>A0A8S5TKV5_9CAUD</name>
<keyword evidence="1" id="KW-0472">Membrane</keyword>
<evidence type="ECO:0000313" key="2">
    <source>
        <dbReference type="EMBL" id="DAF63760.1"/>
    </source>
</evidence>
<protein>
    <submittedName>
        <fullName evidence="2">Uncharacterized protein</fullName>
    </submittedName>
</protein>
<sequence>MVVKVLFMLSFILSMLAGHIDCLRQMSKELPQGLPPKYVGNEQVYRIAYHVVLILALSLFCMGIYLMEC</sequence>
<keyword evidence="1" id="KW-0812">Transmembrane</keyword>
<dbReference type="EMBL" id="BK032843">
    <property type="protein sequence ID" value="DAF63760.1"/>
    <property type="molecule type" value="Genomic_DNA"/>
</dbReference>
<keyword evidence="1" id="KW-1133">Transmembrane helix</keyword>
<proteinExistence type="predicted"/>